<dbReference type="HAMAP" id="MF_01114">
    <property type="entry name" value="RecX"/>
    <property type="match status" value="1"/>
</dbReference>
<gene>
    <name evidence="6" type="primary">recX</name>
    <name evidence="10" type="ORF">FC86_GL000168</name>
</gene>
<reference evidence="10 11" key="1">
    <citation type="journal article" date="2015" name="Genome Announc.">
        <title>Expanding the biotechnology potential of lactobacilli through comparative genomics of 213 strains and associated genera.</title>
        <authorList>
            <person name="Sun Z."/>
            <person name="Harris H.M."/>
            <person name="McCann A."/>
            <person name="Guo C."/>
            <person name="Argimon S."/>
            <person name="Zhang W."/>
            <person name="Yang X."/>
            <person name="Jeffery I.B."/>
            <person name="Cooney J.C."/>
            <person name="Kagawa T.F."/>
            <person name="Liu W."/>
            <person name="Song Y."/>
            <person name="Salvetti E."/>
            <person name="Wrobel A."/>
            <person name="Rasinkangas P."/>
            <person name="Parkhill J."/>
            <person name="Rea M.C."/>
            <person name="O'Sullivan O."/>
            <person name="Ritari J."/>
            <person name="Douillard F.P."/>
            <person name="Paul Ross R."/>
            <person name="Yang R."/>
            <person name="Briner A.E."/>
            <person name="Felis G.E."/>
            <person name="de Vos W.M."/>
            <person name="Barrangou R."/>
            <person name="Klaenhammer T.R."/>
            <person name="Caufield P.W."/>
            <person name="Cui Y."/>
            <person name="Zhang H."/>
            <person name="O'Toole P.W."/>
        </authorList>
    </citation>
    <scope>NUCLEOTIDE SEQUENCE [LARGE SCALE GENOMIC DNA]</scope>
    <source>
        <strain evidence="10 11">DSM 23037</strain>
    </source>
</reference>
<proteinExistence type="inferred from homology"/>
<comment type="similarity">
    <text evidence="3 6">Belongs to the RecX family.</text>
</comment>
<evidence type="ECO:0000256" key="2">
    <source>
        <dbReference type="ARBA" id="ARBA00004496"/>
    </source>
</evidence>
<sequence length="271" mass="31456">MPTITKISTQKRPGYYNIFLDESYAFSVTEQVLIQFELAKDKELTKEQVETIKSAQVYSKAEQAALNFLSYKMRSVAEIEQYLAKKAYTEDVSQQVVTRLQEMGYLNDELYVKAFITESLRLKKDGPYKITQKLNQKGVSSEICDQQLVEVNFEDWEQVAMRTISSLLRQTEKQSVRQIETKIRQKLMARGFTGDIIAKLMQRIEVKSSESDQLSALTSQGIKAYKKFRRYPESERNQKIKRLLVTKGFTFEQVDQFIAGEVIDLNELAQY</sequence>
<evidence type="ECO:0000256" key="5">
    <source>
        <dbReference type="ARBA" id="ARBA00022490"/>
    </source>
</evidence>
<dbReference type="InterPro" id="IPR053926">
    <property type="entry name" value="RecX_HTH_1st"/>
</dbReference>
<dbReference type="RefSeq" id="WP_056974351.1">
    <property type="nucleotide sequence ID" value="NZ_AYZL01000010.1"/>
</dbReference>
<dbReference type="InterPro" id="IPR053924">
    <property type="entry name" value="RecX_HTH_2nd"/>
</dbReference>
<comment type="caution">
    <text evidence="10">The sequence shown here is derived from an EMBL/GenBank/DDBJ whole genome shotgun (WGS) entry which is preliminary data.</text>
</comment>
<dbReference type="PANTHER" id="PTHR33602:SF1">
    <property type="entry name" value="REGULATORY PROTEIN RECX FAMILY PROTEIN"/>
    <property type="match status" value="1"/>
</dbReference>
<evidence type="ECO:0000256" key="1">
    <source>
        <dbReference type="ARBA" id="ARBA00003529"/>
    </source>
</evidence>
<dbReference type="InterPro" id="IPR003783">
    <property type="entry name" value="Regulatory_RecX"/>
</dbReference>
<keyword evidence="5 6" id="KW-0963">Cytoplasm</keyword>
<feature type="domain" description="RecX second three-helical" evidence="7">
    <location>
        <begin position="107"/>
        <end position="146"/>
    </location>
</feature>
<evidence type="ECO:0000256" key="3">
    <source>
        <dbReference type="ARBA" id="ARBA00009695"/>
    </source>
</evidence>
<evidence type="ECO:0000256" key="4">
    <source>
        <dbReference type="ARBA" id="ARBA00018111"/>
    </source>
</evidence>
<dbReference type="NCBIfam" id="NF010733">
    <property type="entry name" value="PRK14135.1"/>
    <property type="match status" value="1"/>
</dbReference>
<dbReference type="Pfam" id="PF02631">
    <property type="entry name" value="RecX_HTH2"/>
    <property type="match status" value="1"/>
</dbReference>
<dbReference type="AlphaFoldDB" id="A0A0R2DMV3"/>
<dbReference type="InterPro" id="IPR036388">
    <property type="entry name" value="WH-like_DNA-bd_sf"/>
</dbReference>
<dbReference type="Proteomes" id="UP000051378">
    <property type="component" value="Unassembled WGS sequence"/>
</dbReference>
<dbReference type="Gene3D" id="1.10.10.10">
    <property type="entry name" value="Winged helix-like DNA-binding domain superfamily/Winged helix DNA-binding domain"/>
    <property type="match status" value="4"/>
</dbReference>
<feature type="domain" description="RecX third three-helical" evidence="8">
    <location>
        <begin position="212"/>
        <end position="258"/>
    </location>
</feature>
<dbReference type="OrthoDB" id="5421057at2"/>
<accession>A0A0R2DMV3</accession>
<dbReference type="STRING" id="1423744.FC86_GL000168"/>
<dbReference type="Pfam" id="PF21981">
    <property type="entry name" value="RecX_HTH3"/>
    <property type="match status" value="1"/>
</dbReference>
<organism evidence="10 11">
    <name type="scientific">Holzapfeliella floricola DSM 23037 = JCM 16512</name>
    <dbReference type="NCBI Taxonomy" id="1423744"/>
    <lineage>
        <taxon>Bacteria</taxon>
        <taxon>Bacillati</taxon>
        <taxon>Bacillota</taxon>
        <taxon>Bacilli</taxon>
        <taxon>Lactobacillales</taxon>
        <taxon>Lactobacillaceae</taxon>
        <taxon>Holzapfeliella</taxon>
    </lineage>
</organism>
<comment type="function">
    <text evidence="1 6">Modulates RecA activity.</text>
</comment>
<dbReference type="GO" id="GO:0005737">
    <property type="term" value="C:cytoplasm"/>
    <property type="evidence" value="ECO:0007669"/>
    <property type="project" value="UniProtKB-SubCell"/>
</dbReference>
<feature type="domain" description="RecX first three-helical" evidence="9">
    <location>
        <begin position="63"/>
        <end position="100"/>
    </location>
</feature>
<dbReference type="EMBL" id="AYZL01000010">
    <property type="protein sequence ID" value="KRN04491.1"/>
    <property type="molecule type" value="Genomic_DNA"/>
</dbReference>
<evidence type="ECO:0000259" key="8">
    <source>
        <dbReference type="Pfam" id="PF21981"/>
    </source>
</evidence>
<dbReference type="PANTHER" id="PTHR33602">
    <property type="entry name" value="REGULATORY PROTEIN RECX FAMILY PROTEIN"/>
    <property type="match status" value="1"/>
</dbReference>
<comment type="subcellular location">
    <subcellularLocation>
        <location evidence="2 6">Cytoplasm</location>
    </subcellularLocation>
</comment>
<dbReference type="Pfam" id="PF21982">
    <property type="entry name" value="RecX_HTH1"/>
    <property type="match status" value="1"/>
</dbReference>
<protein>
    <recommendedName>
        <fullName evidence="4 6">Regulatory protein RecX</fullName>
    </recommendedName>
</protein>
<evidence type="ECO:0000259" key="7">
    <source>
        <dbReference type="Pfam" id="PF02631"/>
    </source>
</evidence>
<evidence type="ECO:0000313" key="11">
    <source>
        <dbReference type="Proteomes" id="UP000051378"/>
    </source>
</evidence>
<dbReference type="InterPro" id="IPR053925">
    <property type="entry name" value="RecX_HTH_3rd"/>
</dbReference>
<evidence type="ECO:0000259" key="9">
    <source>
        <dbReference type="Pfam" id="PF21982"/>
    </source>
</evidence>
<name>A0A0R2DMV3_9LACO</name>
<evidence type="ECO:0000256" key="6">
    <source>
        <dbReference type="HAMAP-Rule" id="MF_01114"/>
    </source>
</evidence>
<evidence type="ECO:0000313" key="10">
    <source>
        <dbReference type="EMBL" id="KRN04491.1"/>
    </source>
</evidence>
<dbReference type="GO" id="GO:0006282">
    <property type="term" value="P:regulation of DNA repair"/>
    <property type="evidence" value="ECO:0007669"/>
    <property type="project" value="UniProtKB-UniRule"/>
</dbReference>
<dbReference type="PATRIC" id="fig|1423744.4.peg.172"/>
<keyword evidence="11" id="KW-1185">Reference proteome</keyword>